<evidence type="ECO:0000256" key="10">
    <source>
        <dbReference type="SAM" id="MobiDB-lite"/>
    </source>
</evidence>
<evidence type="ECO:0000259" key="11">
    <source>
        <dbReference type="SMART" id="SM00563"/>
    </source>
</evidence>
<gene>
    <name evidence="12" type="ORF">H8D96_21865</name>
</gene>
<dbReference type="GO" id="GO:0004366">
    <property type="term" value="F:glycerol-3-phosphate O-acyltransferase activity"/>
    <property type="evidence" value="ECO:0007669"/>
    <property type="project" value="UniProtKB-EC"/>
</dbReference>
<dbReference type="SMART" id="SM00563">
    <property type="entry name" value="PlsC"/>
    <property type="match status" value="1"/>
</dbReference>
<dbReference type="Pfam" id="PF19277">
    <property type="entry name" value="GPAT_C"/>
    <property type="match status" value="1"/>
</dbReference>
<reference evidence="12 13" key="1">
    <citation type="submission" date="2020-08" db="EMBL/GenBank/DDBJ databases">
        <title>Bridging the membrane lipid divide: bacteria of the FCB group superphylum have the potential to synthesize archaeal ether lipids.</title>
        <authorList>
            <person name="Villanueva L."/>
            <person name="Von Meijenfeldt F.A.B."/>
            <person name="Westbye A.B."/>
            <person name="Yadav S."/>
            <person name="Hopmans E.C."/>
            <person name="Dutilh B.E."/>
            <person name="Sinninghe Damste J.S."/>
        </authorList>
    </citation>
    <scope>NUCLEOTIDE SEQUENCE [LARGE SCALE GENOMIC DNA]</scope>
    <source>
        <strain evidence="12">NIOZ-UU17</strain>
    </source>
</reference>
<evidence type="ECO:0000256" key="7">
    <source>
        <dbReference type="ARBA" id="ARBA00023136"/>
    </source>
</evidence>
<comment type="pathway">
    <text evidence="2">Phospholipid metabolism; CDP-diacylglycerol biosynthesis; CDP-diacylglycerol from sn-glycerol 3-phosphate: step 1/3.</text>
</comment>
<dbReference type="GO" id="GO:0012505">
    <property type="term" value="C:endomembrane system"/>
    <property type="evidence" value="ECO:0007669"/>
    <property type="project" value="UniProtKB-SubCell"/>
</dbReference>
<dbReference type="PANTHER" id="PTHR12563">
    <property type="entry name" value="GLYCEROL-3-PHOSPHATE ACYLTRANSFERASE"/>
    <property type="match status" value="1"/>
</dbReference>
<proteinExistence type="inferred from homology"/>
<dbReference type="Proteomes" id="UP000605201">
    <property type="component" value="Unassembled WGS sequence"/>
</dbReference>
<dbReference type="GO" id="GO:0016024">
    <property type="term" value="P:CDP-diacylglycerol biosynthetic process"/>
    <property type="evidence" value="ECO:0007669"/>
    <property type="project" value="UniProtKB-UniPathway"/>
</dbReference>
<comment type="catalytic activity">
    <reaction evidence="9">
        <text>sn-glycerol 3-phosphate + an acyl-CoA = a 1-acyl-sn-glycero-3-phosphate + CoA</text>
        <dbReference type="Rhea" id="RHEA:15325"/>
        <dbReference type="ChEBI" id="CHEBI:57287"/>
        <dbReference type="ChEBI" id="CHEBI:57597"/>
        <dbReference type="ChEBI" id="CHEBI:57970"/>
        <dbReference type="ChEBI" id="CHEBI:58342"/>
        <dbReference type="EC" id="2.3.1.15"/>
    </reaction>
</comment>
<feature type="domain" description="Phospholipid/glycerol acyltransferase" evidence="11">
    <location>
        <begin position="354"/>
        <end position="481"/>
    </location>
</feature>
<comment type="subcellular location">
    <subcellularLocation>
        <location evidence="1">Endomembrane system</location>
        <topology evidence="1">Peripheral membrane protein</topology>
    </subcellularLocation>
</comment>
<evidence type="ECO:0000256" key="3">
    <source>
        <dbReference type="ARBA" id="ARBA00007937"/>
    </source>
</evidence>
<evidence type="ECO:0000256" key="2">
    <source>
        <dbReference type="ARBA" id="ARBA00004765"/>
    </source>
</evidence>
<evidence type="ECO:0000256" key="4">
    <source>
        <dbReference type="ARBA" id="ARBA00013113"/>
    </source>
</evidence>
<dbReference type="EC" id="2.3.1.15" evidence="4"/>
<organism evidence="12 13">
    <name type="scientific">Candidatus Desulfatibia vada</name>
    <dbReference type="NCBI Taxonomy" id="2841696"/>
    <lineage>
        <taxon>Bacteria</taxon>
        <taxon>Pseudomonadati</taxon>
        <taxon>Thermodesulfobacteriota</taxon>
        <taxon>Desulfobacteria</taxon>
        <taxon>Desulfobacterales</taxon>
        <taxon>Desulfobacterales incertae sedis</taxon>
        <taxon>Candidatus Desulfatibia</taxon>
    </lineage>
</organism>
<evidence type="ECO:0000256" key="6">
    <source>
        <dbReference type="ARBA" id="ARBA00022679"/>
    </source>
</evidence>
<dbReference type="UniPathway" id="UPA00557">
    <property type="reaction ID" value="UER00612"/>
</dbReference>
<comment type="similarity">
    <text evidence="3">Belongs to the GPAT/DAPAT family.</text>
</comment>
<dbReference type="InterPro" id="IPR045520">
    <property type="entry name" value="GPAT/DHAPAT_C"/>
</dbReference>
<feature type="region of interest" description="Disordered" evidence="10">
    <location>
        <begin position="819"/>
        <end position="849"/>
    </location>
</feature>
<keyword evidence="6" id="KW-0808">Transferase</keyword>
<dbReference type="InterPro" id="IPR002123">
    <property type="entry name" value="Plipid/glycerol_acylTrfase"/>
</dbReference>
<comment type="caution">
    <text evidence="12">The sequence shown here is derived from an EMBL/GenBank/DDBJ whole genome shotgun (WGS) entry which is preliminary data.</text>
</comment>
<keyword evidence="8 12" id="KW-0012">Acyltransferase</keyword>
<evidence type="ECO:0000256" key="8">
    <source>
        <dbReference type="ARBA" id="ARBA00023315"/>
    </source>
</evidence>
<dbReference type="InterPro" id="IPR041728">
    <property type="entry name" value="GPAT/DHAPAT_LPLAT"/>
</dbReference>
<dbReference type="PANTHER" id="PTHR12563:SF17">
    <property type="entry name" value="DIHYDROXYACETONE PHOSPHATE ACYLTRANSFERASE"/>
    <property type="match status" value="1"/>
</dbReference>
<evidence type="ECO:0000313" key="12">
    <source>
        <dbReference type="EMBL" id="MBC8434565.1"/>
    </source>
</evidence>
<name>A0A8J6P9R7_9BACT</name>
<dbReference type="InterPro" id="IPR022284">
    <property type="entry name" value="GPAT/DHAPAT"/>
</dbReference>
<evidence type="ECO:0000256" key="5">
    <source>
        <dbReference type="ARBA" id="ARBA00013432"/>
    </source>
</evidence>
<accession>A0A8J6P9R7</accession>
<dbReference type="EMBL" id="JACNIG010000461">
    <property type="protein sequence ID" value="MBC8434565.1"/>
    <property type="molecule type" value="Genomic_DNA"/>
</dbReference>
<protein>
    <recommendedName>
        <fullName evidence="5">Glycerol-3-phosphate acyltransferase</fullName>
        <ecNumber evidence="4">2.3.1.15</ecNumber>
    </recommendedName>
</protein>
<dbReference type="AlphaFoldDB" id="A0A8J6P9R7"/>
<dbReference type="Pfam" id="PF01553">
    <property type="entry name" value="Acyltransferase"/>
    <property type="match status" value="1"/>
</dbReference>
<evidence type="ECO:0000256" key="1">
    <source>
        <dbReference type="ARBA" id="ARBA00004184"/>
    </source>
</evidence>
<dbReference type="CDD" id="cd07993">
    <property type="entry name" value="LPLAT_DHAPAT-like"/>
    <property type="match status" value="1"/>
</dbReference>
<evidence type="ECO:0000313" key="13">
    <source>
        <dbReference type="Proteomes" id="UP000605201"/>
    </source>
</evidence>
<keyword evidence="7" id="KW-0472">Membrane</keyword>
<sequence length="849" mass="99281">MPEKESFYPFILDHKPRIFLNWLLYRLFKRVHFNENMSETLKRMHREGTVVYAIKYRGHLDYLLYHYRFRRSRLPYPKIAFDLNMSLVLPLGQLFKILKFNIAFFLKHHRLPDPYSTGFYEEALEQGTSSLVCLVDPKGFTGRYIYAKKDPIQLLLETQKKMERPIYLIPQLVLYKKTPEKDHPSLFDIFFGFKDKPGVLRKIILFFRHNRRAFIDFGTPLNLKSYLAGQDNVRSLEDMAMELRHMLLESIDQQKRVILGPVIKSRQQFKEKVLKDPAVIQTIENRSSRNNIKLKQVRKEASKYFDEIAADYNIAYVQFSSVVLTWLWKKLFQGIDVKLDELAKVRECARKGPVVYVPSHKSHIDYLVLNHILYQHHMHIPRIAAGKNLDFWPIGPFFRKSGAFFIRRTFKGATLYAAVFVRYMKALLEERHPLEFYIEGGRSRSGKLVLPKIGFLSILVQAFREGYCDDLVFVPASITYDRVLEGRAYLKELGGGEKEKESIRQVVGTRRFFKKKYGKIYIRFGQPLLLKEYLAQNEESSSGTQKLLAFDLIRSINRVSLVTPMALLATAILTKHRRGFNLSELTDTAETLLAFLEKYRLPTATSLERCDLAMEKSLDVLIKSNVVKSLEDAEGTEPFYYVDEEKKRELEYYKNNIIHCFVSHAFVALSLLTGKEEIKTGEDILKDYDFVKKLFRYEFIYDAETTSQEEIDDVTAYFTDVLYITWDHADAGYRLTKLGFDKLPTWAALIKTFLESYWIATRSIIAKEKGGKKQSDLLKNMNYLGLRFHKLGVIEHLEAVSRLSFKNAIRVVNEDVLAGEEKSEEDRSQARERLSKFSQRLHDLSHYKK</sequence>
<dbReference type="SUPFAM" id="SSF69593">
    <property type="entry name" value="Glycerol-3-phosphate (1)-acyltransferase"/>
    <property type="match status" value="1"/>
</dbReference>
<evidence type="ECO:0000256" key="9">
    <source>
        <dbReference type="ARBA" id="ARBA00048427"/>
    </source>
</evidence>